<feature type="region of interest" description="Disordered" evidence="2">
    <location>
        <begin position="1"/>
        <end position="28"/>
    </location>
</feature>
<protein>
    <submittedName>
        <fullName evidence="5">Uncharacterized protein</fullName>
    </submittedName>
</protein>
<dbReference type="Gene3D" id="3.40.50.300">
    <property type="entry name" value="P-loop containing nucleotide triphosphate hydrolases"/>
    <property type="match status" value="2"/>
</dbReference>
<feature type="compositionally biased region" description="Basic and acidic residues" evidence="2">
    <location>
        <begin position="782"/>
        <end position="792"/>
    </location>
</feature>
<feature type="domain" description="DNA2/NAM7 helicase helicase" evidence="3">
    <location>
        <begin position="272"/>
        <end position="347"/>
    </location>
</feature>
<dbReference type="CDD" id="cd18808">
    <property type="entry name" value="SF1_C_Upf1"/>
    <property type="match status" value="1"/>
</dbReference>
<feature type="region of interest" description="Disordered" evidence="2">
    <location>
        <begin position="768"/>
        <end position="822"/>
    </location>
</feature>
<dbReference type="PANTHER" id="PTHR10887">
    <property type="entry name" value="DNA2/NAM7 HELICASE FAMILY"/>
    <property type="match status" value="1"/>
</dbReference>
<gene>
    <name evidence="5" type="ORF">AWZ03_010515</name>
</gene>
<dbReference type="EMBL" id="LSRL02000181">
    <property type="protein sequence ID" value="TDG43051.1"/>
    <property type="molecule type" value="Genomic_DNA"/>
</dbReference>
<dbReference type="GO" id="GO:0043186">
    <property type="term" value="C:P granule"/>
    <property type="evidence" value="ECO:0007669"/>
    <property type="project" value="TreeGrafter"/>
</dbReference>
<evidence type="ECO:0000256" key="2">
    <source>
        <dbReference type="SAM" id="MobiDB-lite"/>
    </source>
</evidence>
<dbReference type="OMA" id="LRHHRDF"/>
<dbReference type="Pfam" id="PF13086">
    <property type="entry name" value="AAA_11"/>
    <property type="match status" value="2"/>
</dbReference>
<dbReference type="InterPro" id="IPR047187">
    <property type="entry name" value="SF1_C_Upf1"/>
</dbReference>
<feature type="compositionally biased region" description="Low complexity" evidence="2">
    <location>
        <begin position="793"/>
        <end position="822"/>
    </location>
</feature>
<feature type="domain" description="DNA2/NAM7 helicase-like C-terminal" evidence="4">
    <location>
        <begin position="495"/>
        <end position="699"/>
    </location>
</feature>
<comment type="caution">
    <text evidence="5">The sequence shown here is derived from an EMBL/GenBank/DDBJ whole genome shotgun (WGS) entry which is preliminary data.</text>
</comment>
<proteinExistence type="predicted"/>
<evidence type="ECO:0000259" key="3">
    <source>
        <dbReference type="Pfam" id="PF13086"/>
    </source>
</evidence>
<keyword evidence="6" id="KW-1185">Reference proteome</keyword>
<accession>A0A484B5D1</accession>
<dbReference type="CDD" id="cd18038">
    <property type="entry name" value="DEXXQc_Helz-like"/>
    <property type="match status" value="1"/>
</dbReference>
<evidence type="ECO:0000256" key="1">
    <source>
        <dbReference type="ARBA" id="ARBA00023158"/>
    </source>
</evidence>
<keyword evidence="1" id="KW-0943">RNA-mediated gene silencing</keyword>
<dbReference type="PANTHER" id="PTHR10887:SF419">
    <property type="entry name" value="RNA HELICASE MOV10L1"/>
    <property type="match status" value="1"/>
</dbReference>
<dbReference type="InterPro" id="IPR041679">
    <property type="entry name" value="DNA2/NAM7-like_C"/>
</dbReference>
<dbReference type="GO" id="GO:0032574">
    <property type="term" value="F:5'-3' RNA helicase activity"/>
    <property type="evidence" value="ECO:0007669"/>
    <property type="project" value="InterPro"/>
</dbReference>
<organism evidence="5 6">
    <name type="scientific">Drosophila navojoa</name>
    <name type="common">Fruit fly</name>
    <dbReference type="NCBI Taxonomy" id="7232"/>
    <lineage>
        <taxon>Eukaryota</taxon>
        <taxon>Metazoa</taxon>
        <taxon>Ecdysozoa</taxon>
        <taxon>Arthropoda</taxon>
        <taxon>Hexapoda</taxon>
        <taxon>Insecta</taxon>
        <taxon>Pterygota</taxon>
        <taxon>Neoptera</taxon>
        <taxon>Endopterygota</taxon>
        <taxon>Diptera</taxon>
        <taxon>Brachycera</taxon>
        <taxon>Muscomorpha</taxon>
        <taxon>Ephydroidea</taxon>
        <taxon>Drosophilidae</taxon>
        <taxon>Drosophila</taxon>
    </lineage>
</organism>
<dbReference type="GO" id="GO:0003723">
    <property type="term" value="F:RNA binding"/>
    <property type="evidence" value="ECO:0007669"/>
    <property type="project" value="InterPro"/>
</dbReference>
<dbReference type="GO" id="GO:0005829">
    <property type="term" value="C:cytosol"/>
    <property type="evidence" value="ECO:0007669"/>
    <property type="project" value="TreeGrafter"/>
</dbReference>
<dbReference type="OrthoDB" id="6513042at2759"/>
<dbReference type="SUPFAM" id="SSF52540">
    <property type="entry name" value="P-loop containing nucleoside triphosphate hydrolases"/>
    <property type="match status" value="1"/>
</dbReference>
<dbReference type="InterPro" id="IPR045055">
    <property type="entry name" value="DNA2/NAM7-like"/>
</dbReference>
<dbReference type="STRING" id="7232.A0A484B5D1"/>
<dbReference type="InterPro" id="IPR041677">
    <property type="entry name" value="DNA2/NAM7_AAA_11"/>
</dbReference>
<reference evidence="5 6" key="1">
    <citation type="journal article" date="2019" name="J. Hered.">
        <title>An Improved Genome Assembly for Drosophila navojoa, the Basal Species in the mojavensis Cluster.</title>
        <authorList>
            <person name="Vanderlinde T."/>
            <person name="Dupim E.G."/>
            <person name="Nazario-Yepiz N.O."/>
            <person name="Carvalho A.B."/>
        </authorList>
    </citation>
    <scope>NUCLEOTIDE SEQUENCE [LARGE SCALE GENOMIC DNA]</scope>
    <source>
        <strain evidence="5">Navoj_Jal97</strain>
        <tissue evidence="5">Whole organism</tissue>
    </source>
</reference>
<dbReference type="InterPro" id="IPR026122">
    <property type="entry name" value="MOV-10/SDE3_DEXXQ/H-box"/>
</dbReference>
<feature type="compositionally biased region" description="Acidic residues" evidence="2">
    <location>
        <begin position="16"/>
        <end position="28"/>
    </location>
</feature>
<evidence type="ECO:0000313" key="6">
    <source>
        <dbReference type="Proteomes" id="UP000295192"/>
    </source>
</evidence>
<dbReference type="InterPro" id="IPR027417">
    <property type="entry name" value="P-loop_NTPase"/>
</dbReference>
<evidence type="ECO:0000313" key="5">
    <source>
        <dbReference type="EMBL" id="TDG43051.1"/>
    </source>
</evidence>
<name>A0A484B5D1_DRONA</name>
<dbReference type="AlphaFoldDB" id="A0A484B5D1"/>
<dbReference type="Proteomes" id="UP000295192">
    <property type="component" value="Unassembled WGS sequence"/>
</dbReference>
<sequence length="857" mass="96957">MEQIQRNGRMRKKFSDDEDDILSSDDEEQKQAQKFIGIMRKLPYYEPSQNMLKAMTADFNDESLAEESKTFSSYLQTLQLDSENVCSVLSTLLSIEDISNMQLYAELMQPKVYLRKVNKSCYSFVPCSKADINLEEVVAPNVDEAVLIPKASLEEAPPSNSILSLLPHKHESLPSKNPMRRFVASVDQVTRTSIQLKFKRGTLRGDLSLTEPYFVILRSRRTAFRFMYRAMQLLQESPCLRRYLFPTKPLASEMPQVNLSSNLILFNDTIASNMEQLQAVNQIVNGPSKEGPYIVFGPPGTGKTTTIVEAILQLRLRQPRSRILVTAGSNSACDTIAVRICKYFASNERLQAHLMERAKESRLVTEDVELNCQLIRLFSRSVYAKGLNSVEPLLVSHSNCAKYEYEHTRVDKLRKYGIIVATLCTVGRLVTDNVGKFNFFTHVFIDEAGASTEPEALVGIVGIKQQEECHVILSGDHKQLGAVIKNNRAANLGLRHSLMERLLHCDMYALDANGNYDHTLQTRLRQNYRSHPAIVGLYNKLYYNNELIAQAPPSEVNLAAKWRMLCKPDFPILFQATHGVTRREDHSTSSLNMLEAQVVCWYVKRLLCLGLGGGTYVQQTDIGIVAPYAAQCKLLNELLRNQGCYDVEVGSVENYQGREKPIIIATLVRSFANIGFMRNPRRVNVMLSRAKSLMILIGNPVTLRHHRDINYVINQCKLHGTYLFKKRNGDRPRFLKDLVEDDNDIDDQYESEEEDKCWYAKMPQDIPVAFPKSPHGENGNGTDDRSQSESRNRSNSFATESFTDSSSSRTSFQSSNSPNSISNLSLHSPEQIKVESNFLIACAAASEFTKQELLQLQ</sequence>
<dbReference type="Pfam" id="PF13087">
    <property type="entry name" value="AAA_12"/>
    <property type="match status" value="1"/>
</dbReference>
<evidence type="ECO:0000259" key="4">
    <source>
        <dbReference type="Pfam" id="PF13087"/>
    </source>
</evidence>
<feature type="domain" description="DNA2/NAM7 helicase helicase" evidence="3">
    <location>
        <begin position="412"/>
        <end position="486"/>
    </location>
</feature>
<dbReference type="GO" id="GO:0035194">
    <property type="term" value="P:regulatory ncRNA-mediated post-transcriptional gene silencing"/>
    <property type="evidence" value="ECO:0007669"/>
    <property type="project" value="TreeGrafter"/>
</dbReference>